<feature type="region of interest" description="Disordered" evidence="1">
    <location>
        <begin position="172"/>
        <end position="211"/>
    </location>
</feature>
<reference evidence="4 5" key="1">
    <citation type="submission" date="2016-10" db="EMBL/GenBank/DDBJ databases">
        <authorList>
            <person name="de Groot N.N."/>
        </authorList>
    </citation>
    <scope>NUCLEOTIDE SEQUENCE [LARGE SCALE GENOMIC DNA]</scope>
    <source>
        <strain evidence="4 5">CGMCC 1.7031</strain>
    </source>
</reference>
<evidence type="ECO:0000256" key="2">
    <source>
        <dbReference type="SAM" id="SignalP"/>
    </source>
</evidence>
<feature type="compositionally biased region" description="Low complexity" evidence="1">
    <location>
        <begin position="200"/>
        <end position="211"/>
    </location>
</feature>
<dbReference type="SUPFAM" id="SSF54106">
    <property type="entry name" value="LysM domain"/>
    <property type="match status" value="3"/>
</dbReference>
<dbReference type="EMBL" id="FMVF01000014">
    <property type="protein sequence ID" value="SCY88655.1"/>
    <property type="molecule type" value="Genomic_DNA"/>
</dbReference>
<gene>
    <name evidence="4" type="ORF">SAMN02927903_02757</name>
</gene>
<dbReference type="RefSeq" id="WP_091145256.1">
    <property type="nucleotide sequence ID" value="NZ_FMVF01000014.1"/>
</dbReference>
<dbReference type="Proteomes" id="UP000199354">
    <property type="component" value="Unassembled WGS sequence"/>
</dbReference>
<dbReference type="STRING" id="490189.SAMN02927903_02757"/>
<keyword evidence="2" id="KW-0732">Signal</keyword>
<dbReference type="AlphaFoldDB" id="A0A1G5JJV6"/>
<organism evidence="4 5">
    <name type="scientific">Flavobacterium caeni</name>
    <dbReference type="NCBI Taxonomy" id="490189"/>
    <lineage>
        <taxon>Bacteria</taxon>
        <taxon>Pseudomonadati</taxon>
        <taxon>Bacteroidota</taxon>
        <taxon>Flavobacteriia</taxon>
        <taxon>Flavobacteriales</taxon>
        <taxon>Flavobacteriaceae</taxon>
        <taxon>Flavobacterium</taxon>
    </lineage>
</organism>
<feature type="region of interest" description="Disordered" evidence="1">
    <location>
        <begin position="102"/>
        <end position="125"/>
    </location>
</feature>
<proteinExistence type="predicted"/>
<evidence type="ECO:0000256" key="1">
    <source>
        <dbReference type="SAM" id="MobiDB-lite"/>
    </source>
</evidence>
<dbReference type="GO" id="GO:0008932">
    <property type="term" value="F:lytic endotransglycosylase activity"/>
    <property type="evidence" value="ECO:0007669"/>
    <property type="project" value="TreeGrafter"/>
</dbReference>
<dbReference type="InterPro" id="IPR018392">
    <property type="entry name" value="LysM"/>
</dbReference>
<dbReference type="Gene3D" id="3.10.350.10">
    <property type="entry name" value="LysM domain"/>
    <property type="match status" value="3"/>
</dbReference>
<name>A0A1G5JJV6_9FLAO</name>
<evidence type="ECO:0000259" key="3">
    <source>
        <dbReference type="PROSITE" id="PS51782"/>
    </source>
</evidence>
<protein>
    <submittedName>
        <fullName evidence="4">LysM repeat-containing protein</fullName>
    </submittedName>
</protein>
<dbReference type="PANTHER" id="PTHR33734:SF22">
    <property type="entry name" value="MEMBRANE-BOUND LYTIC MUREIN TRANSGLYCOSYLASE D"/>
    <property type="match status" value="1"/>
</dbReference>
<dbReference type="SMART" id="SM00257">
    <property type="entry name" value="LysM"/>
    <property type="match status" value="3"/>
</dbReference>
<dbReference type="PROSITE" id="PS51782">
    <property type="entry name" value="LYSM"/>
    <property type="match status" value="2"/>
</dbReference>
<accession>A0A1G5JJV6</accession>
<dbReference type="InterPro" id="IPR036779">
    <property type="entry name" value="LysM_dom_sf"/>
</dbReference>
<dbReference type="CDD" id="cd00118">
    <property type="entry name" value="LysM"/>
    <property type="match status" value="3"/>
</dbReference>
<dbReference type="PANTHER" id="PTHR33734">
    <property type="entry name" value="LYSM DOMAIN-CONTAINING GPI-ANCHORED PROTEIN 2"/>
    <property type="match status" value="1"/>
</dbReference>
<feature type="domain" description="LysM" evidence="3">
    <location>
        <begin position="211"/>
        <end position="255"/>
    </location>
</feature>
<feature type="chain" id="PRO_5011437395" evidence="2">
    <location>
        <begin position="20"/>
        <end position="258"/>
    </location>
</feature>
<sequence>MRKLVLIFAMLGWLQMGYAQDKSQEVDIISHQVQLGETVRMLSQKYLVNPAEIYKLNKFAIDGIRQGMVLQIPVPRKEPAIVEETPTEEVQQEVPQETVQEAVAETPKPQKAKKAPPTVISREGETEHVVESGETLYSLSRKYGISVDEIKSNNNGLKKGLQVGQVVKIPSTRTLNEEESSLGGSPPPKRAANDTPVQPSEVVSTGEGEVVSHQVAPKETLYSLSKKYGVTVDDIKNQNPDVAQKGLQVGQTITIRKN</sequence>
<dbReference type="OrthoDB" id="2149800at2"/>
<evidence type="ECO:0000313" key="4">
    <source>
        <dbReference type="EMBL" id="SCY88655.1"/>
    </source>
</evidence>
<keyword evidence="5" id="KW-1185">Reference proteome</keyword>
<evidence type="ECO:0000313" key="5">
    <source>
        <dbReference type="Proteomes" id="UP000199354"/>
    </source>
</evidence>
<dbReference type="Pfam" id="PF01476">
    <property type="entry name" value="LysM"/>
    <property type="match status" value="3"/>
</dbReference>
<feature type="domain" description="LysM" evidence="3">
    <location>
        <begin position="126"/>
        <end position="169"/>
    </location>
</feature>
<feature type="signal peptide" evidence="2">
    <location>
        <begin position="1"/>
        <end position="19"/>
    </location>
</feature>